<evidence type="ECO:0000256" key="4">
    <source>
        <dbReference type="SAM" id="MobiDB-lite"/>
    </source>
</evidence>
<dbReference type="CDD" id="cd00200">
    <property type="entry name" value="WD40"/>
    <property type="match status" value="1"/>
</dbReference>
<dbReference type="Gene3D" id="2.130.10.10">
    <property type="entry name" value="YVTN repeat-like/Quinoprotein amine dehydrogenase"/>
    <property type="match status" value="3"/>
</dbReference>
<feature type="compositionally biased region" description="Polar residues" evidence="4">
    <location>
        <begin position="166"/>
        <end position="189"/>
    </location>
</feature>
<dbReference type="Gene3D" id="3.40.50.300">
    <property type="entry name" value="P-loop containing nucleotide triphosphate hydrolases"/>
    <property type="match status" value="1"/>
</dbReference>
<dbReference type="InterPro" id="IPR007111">
    <property type="entry name" value="NACHT_NTPase"/>
</dbReference>
<accession>W7HV62</accession>
<evidence type="ECO:0000313" key="7">
    <source>
        <dbReference type="Proteomes" id="UP000024837"/>
    </source>
</evidence>
<name>W7HV62_9PEZI</name>
<reference evidence="6 7" key="1">
    <citation type="submission" date="2013-05" db="EMBL/GenBank/DDBJ databases">
        <title>Drechslerella stenobrocha genome reveals carnivorous origination and mechanical trapping mechanism of predatory fungi.</title>
        <authorList>
            <person name="Liu X."/>
            <person name="Zhang W."/>
            <person name="Liu K."/>
        </authorList>
    </citation>
    <scope>NUCLEOTIDE SEQUENCE [LARGE SCALE GENOMIC DNA]</scope>
    <source>
        <strain evidence="6 7">248</strain>
    </source>
</reference>
<evidence type="ECO:0000256" key="1">
    <source>
        <dbReference type="ARBA" id="ARBA00022574"/>
    </source>
</evidence>
<dbReference type="Pfam" id="PF00400">
    <property type="entry name" value="WD40"/>
    <property type="match status" value="4"/>
</dbReference>
<dbReference type="HOGENOM" id="CLU_000288_6_16_1"/>
<protein>
    <recommendedName>
        <fullName evidence="5">NACHT domain-containing protein</fullName>
    </recommendedName>
</protein>
<keyword evidence="7" id="KW-1185">Reference proteome</keyword>
<dbReference type="InterPro" id="IPR027417">
    <property type="entry name" value="P-loop_NTPase"/>
</dbReference>
<evidence type="ECO:0000256" key="3">
    <source>
        <dbReference type="PROSITE-ProRule" id="PRU00221"/>
    </source>
</evidence>
<feature type="compositionally biased region" description="Basic and acidic residues" evidence="4">
    <location>
        <begin position="219"/>
        <end position="234"/>
    </location>
</feature>
<keyword evidence="1 3" id="KW-0853">WD repeat</keyword>
<dbReference type="PANTHER" id="PTHR44129">
    <property type="entry name" value="WD REPEAT-CONTAINING PROTEIN POP1"/>
    <property type="match status" value="1"/>
</dbReference>
<feature type="repeat" description="WD" evidence="3">
    <location>
        <begin position="1075"/>
        <end position="1116"/>
    </location>
</feature>
<feature type="region of interest" description="Disordered" evidence="4">
    <location>
        <begin position="160"/>
        <end position="196"/>
    </location>
</feature>
<feature type="domain" description="NACHT" evidence="5">
    <location>
        <begin position="273"/>
        <end position="500"/>
    </location>
</feature>
<dbReference type="Pfam" id="PF17107">
    <property type="entry name" value="SesA"/>
    <property type="match status" value="1"/>
</dbReference>
<dbReference type="Proteomes" id="UP000024837">
    <property type="component" value="Unassembled WGS sequence"/>
</dbReference>
<feature type="repeat" description="WD" evidence="3">
    <location>
        <begin position="907"/>
        <end position="948"/>
    </location>
</feature>
<dbReference type="InterPro" id="IPR031352">
    <property type="entry name" value="SesA"/>
</dbReference>
<gene>
    <name evidence="6" type="ORF">DRE_02650</name>
</gene>
<dbReference type="PROSITE" id="PS00678">
    <property type="entry name" value="WD_REPEATS_1"/>
    <property type="match status" value="1"/>
</dbReference>
<evidence type="ECO:0000313" key="6">
    <source>
        <dbReference type="EMBL" id="EWC48071.1"/>
    </source>
</evidence>
<dbReference type="SUPFAM" id="SSF82171">
    <property type="entry name" value="DPP6 N-terminal domain-like"/>
    <property type="match status" value="1"/>
</dbReference>
<dbReference type="InterPro" id="IPR001680">
    <property type="entry name" value="WD40_rpt"/>
</dbReference>
<dbReference type="InterPro" id="IPR050349">
    <property type="entry name" value="WD_LIS1/nudF_dynein_reg"/>
</dbReference>
<dbReference type="OrthoDB" id="674604at2759"/>
<dbReference type="PROSITE" id="PS50082">
    <property type="entry name" value="WD_REPEATS_2"/>
    <property type="match status" value="3"/>
</dbReference>
<dbReference type="InterPro" id="IPR019775">
    <property type="entry name" value="WD40_repeat_CS"/>
</dbReference>
<dbReference type="SMART" id="SM00320">
    <property type="entry name" value="WD40"/>
    <property type="match status" value="7"/>
</dbReference>
<evidence type="ECO:0000256" key="2">
    <source>
        <dbReference type="ARBA" id="ARBA00022737"/>
    </source>
</evidence>
<dbReference type="SUPFAM" id="SSF50978">
    <property type="entry name" value="WD40 repeat-like"/>
    <property type="match status" value="1"/>
</dbReference>
<evidence type="ECO:0000259" key="5">
    <source>
        <dbReference type="PROSITE" id="PS50837"/>
    </source>
</evidence>
<dbReference type="AlphaFoldDB" id="W7HV62"/>
<dbReference type="InterPro" id="IPR015943">
    <property type="entry name" value="WD40/YVTN_repeat-like_dom_sf"/>
</dbReference>
<keyword evidence="2" id="KW-0677">Repeat</keyword>
<dbReference type="PROSITE" id="PS50837">
    <property type="entry name" value="NACHT"/>
    <property type="match status" value="1"/>
</dbReference>
<dbReference type="EMBL" id="KI966406">
    <property type="protein sequence ID" value="EWC48071.1"/>
    <property type="molecule type" value="Genomic_DNA"/>
</dbReference>
<dbReference type="PROSITE" id="PS50294">
    <property type="entry name" value="WD_REPEATS_REGION"/>
    <property type="match status" value="3"/>
</dbReference>
<proteinExistence type="predicted"/>
<dbReference type="SUPFAM" id="SSF52540">
    <property type="entry name" value="P-loop containing nucleoside triphosphate hydrolases"/>
    <property type="match status" value="1"/>
</dbReference>
<dbReference type="InterPro" id="IPR056884">
    <property type="entry name" value="NPHP3-like_N"/>
</dbReference>
<organism evidence="6 7">
    <name type="scientific">Drechslerella stenobrocha 248</name>
    <dbReference type="NCBI Taxonomy" id="1043628"/>
    <lineage>
        <taxon>Eukaryota</taxon>
        <taxon>Fungi</taxon>
        <taxon>Dikarya</taxon>
        <taxon>Ascomycota</taxon>
        <taxon>Pezizomycotina</taxon>
        <taxon>Orbiliomycetes</taxon>
        <taxon>Orbiliales</taxon>
        <taxon>Orbiliaceae</taxon>
        <taxon>Drechslerella</taxon>
    </lineage>
</organism>
<dbReference type="Pfam" id="PF24883">
    <property type="entry name" value="NPHP3_N"/>
    <property type="match status" value="1"/>
</dbReference>
<sequence length="1169" mass="129947">MAEASAVIGLISAIISIIDATKTLYDAAKDAKGQPEAFRQIAARLPLVERTLQEVGRRAQTLDANAWEALNPVVDSCSQKAKNLKKIFKKVLKKDDDNWVNRYKKVISTLVNGQKVESLMADILKDIQIIACEAGIATNPEVKEIEQAIQEMEGLPPSLQDDTGPAVTQNHKGSGNNNVNTGRGAQHNGTGDLYHNQISGDAHFGTGYRDSTFNVSIHNPKEREDPLRDLRTTDPRDDKMRIEQTKGGLLENLDCWVLNHVDFQRWRGDKESRLLWIKGDPGKGKTMLLCGIVNDMSPKSRLEGKKAAPLLSYFFCQATDERINNAAAVLRGLIFLLASQQPSLVSHVQKKYDGGVKNPFALEDPNSWYALSTVFRNILKDPSLDSAYLIIDALDECSTGLPELLNLIVEESSAVARIKWIVSSRNELNIEADLEEATRKAIISLELNEQSVSEAVTTYIQAKVDKLAKRGKYDKATRDAVHRHLSLNANETFLWVALVCEGLARIKGLVNISGPRLQKELAAFPAGLNTLYGLIIKQIQDSNDEENAKLCKRLLAVVSAVYRPVTIDELASLVAPEGAPGDSYMLELIGLCGSFLTIRERTVYFVHQSVKDFFLKDRSYGIFPSGIRDVHGIVFSRSLNAMSLALRRNIYGLDRPGSPVTDALPDPDPLAALRYSCINWVDHLCDWNPDPDVACDRDWEDSIAMIDKFIRQKYLYWLEALSLCKGGRVNGWKSDFSNLVQDSRRFIMYHQRAIEHCPLQTYASALLFSPDHSSIRNLFKKEEPTWVNVTIDPVIEKWSPCLHTIEGHRDGVESVVFSHDSTLLASADCEVVVKVWDANSGECRQTLTFKDNNRWVVFAPRPFAFSPDSKWIAVSIHLYDYDAEGRPITNSRVEIRDTVSGKCLRTLVNHNDFLSSVAFSHDSTRVTSASLDGTIKTWGVNSGECLHISELKNPRCSNFEIVTLSHDLTRLVSISSRTDIQIWDASSGNCLCAFTVDGTHVGITLSHDSRRVVTALLSGAIQIWDVDSGKRLQELEDPVDLVAFSNNSTRLASASTNTIKIWDVTGNSRKCLRTLEGHCSRITSLAFSHDSTRLASTSEDRTIKIWDIRGERIEESRYMTSRSTALQVAKGSLEAIAISPDSTRLALASDAGLEIWDPQDTRASSISGT</sequence>
<dbReference type="InterPro" id="IPR036322">
    <property type="entry name" value="WD40_repeat_dom_sf"/>
</dbReference>
<feature type="region of interest" description="Disordered" evidence="4">
    <location>
        <begin position="213"/>
        <end position="234"/>
    </location>
</feature>
<feature type="repeat" description="WD" evidence="3">
    <location>
        <begin position="805"/>
        <end position="846"/>
    </location>
</feature>